<evidence type="ECO:0000256" key="8">
    <source>
        <dbReference type="ARBA" id="ARBA00022989"/>
    </source>
</evidence>
<dbReference type="AlphaFoldDB" id="R7TJX0"/>
<evidence type="ECO:0000256" key="6">
    <source>
        <dbReference type="ARBA" id="ARBA00022729"/>
    </source>
</evidence>
<dbReference type="Gene3D" id="1.10.150.50">
    <property type="entry name" value="Transcription Factor, Ets-1"/>
    <property type="match status" value="1"/>
</dbReference>
<dbReference type="Pfam" id="PF00536">
    <property type="entry name" value="SAM_1"/>
    <property type="match status" value="1"/>
</dbReference>
<dbReference type="GO" id="GO:0005783">
    <property type="term" value="C:endoplasmic reticulum"/>
    <property type="evidence" value="ECO:0007669"/>
    <property type="project" value="TreeGrafter"/>
</dbReference>
<dbReference type="HOGENOM" id="CLU_010588_1_1_1"/>
<dbReference type="GO" id="GO:0005246">
    <property type="term" value="F:calcium channel regulator activity"/>
    <property type="evidence" value="ECO:0007669"/>
    <property type="project" value="InterPro"/>
</dbReference>
<dbReference type="Proteomes" id="UP000014760">
    <property type="component" value="Unassembled WGS sequence"/>
</dbReference>
<reference evidence="15" key="3">
    <citation type="submission" date="2015-06" db="UniProtKB">
        <authorList>
            <consortium name="EnsemblMetazoa"/>
        </authorList>
    </citation>
    <scope>IDENTIFICATION</scope>
</reference>
<dbReference type="PANTHER" id="PTHR15136:SF5">
    <property type="entry name" value="STROMAL INTERACTION MOLECULE HOMOLOG"/>
    <property type="match status" value="1"/>
</dbReference>
<evidence type="ECO:0000256" key="3">
    <source>
        <dbReference type="ARBA" id="ARBA00022568"/>
    </source>
</evidence>
<keyword evidence="3" id="KW-0109">Calcium transport</keyword>
<dbReference type="EMBL" id="KB310334">
    <property type="protein sequence ID" value="ELT91811.1"/>
    <property type="molecule type" value="Genomic_DNA"/>
</dbReference>
<proteinExistence type="predicted"/>
<keyword evidence="4" id="KW-0812">Transmembrane</keyword>
<dbReference type="GO" id="GO:0002115">
    <property type="term" value="P:store-operated calcium entry"/>
    <property type="evidence" value="ECO:0007669"/>
    <property type="project" value="TreeGrafter"/>
</dbReference>
<dbReference type="EnsemblMetazoa" id="CapteT147177">
    <property type="protein sequence ID" value="CapteP147177"/>
    <property type="gene ID" value="CapteG147177"/>
</dbReference>
<dbReference type="GO" id="GO:0051049">
    <property type="term" value="P:regulation of transport"/>
    <property type="evidence" value="ECO:0007669"/>
    <property type="project" value="UniProtKB-ARBA"/>
</dbReference>
<evidence type="ECO:0000313" key="14">
    <source>
        <dbReference type="EMBL" id="ELT91811.1"/>
    </source>
</evidence>
<dbReference type="InterPro" id="IPR057835">
    <property type="entry name" value="EF-hand_STIM1/2"/>
</dbReference>
<dbReference type="Gene3D" id="1.20.5.340">
    <property type="match status" value="1"/>
</dbReference>
<feature type="non-terminal residue" evidence="14">
    <location>
        <position position="1"/>
    </location>
</feature>
<dbReference type="Gene3D" id="1.10.287.3550">
    <property type="match status" value="1"/>
</dbReference>
<evidence type="ECO:0000313" key="16">
    <source>
        <dbReference type="Proteomes" id="UP000014760"/>
    </source>
</evidence>
<evidence type="ECO:0000256" key="7">
    <source>
        <dbReference type="ARBA" id="ARBA00022837"/>
    </source>
</evidence>
<evidence type="ECO:0000256" key="4">
    <source>
        <dbReference type="ARBA" id="ARBA00022692"/>
    </source>
</evidence>
<dbReference type="EMBL" id="AMQN01013603">
    <property type="status" value="NOT_ANNOTATED_CDS"/>
    <property type="molecule type" value="Genomic_DNA"/>
</dbReference>
<keyword evidence="7" id="KW-0106">Calcium</keyword>
<dbReference type="InterPro" id="IPR032393">
    <property type="entry name" value="SOAR_STIM1/2"/>
</dbReference>
<name>R7TJX0_CAPTE</name>
<dbReference type="InterPro" id="IPR037608">
    <property type="entry name" value="STIM1/2"/>
</dbReference>
<reference evidence="16" key="1">
    <citation type="submission" date="2012-12" db="EMBL/GenBank/DDBJ databases">
        <authorList>
            <person name="Hellsten U."/>
            <person name="Grimwood J."/>
            <person name="Chapman J.A."/>
            <person name="Shapiro H."/>
            <person name="Aerts A."/>
            <person name="Otillar R.P."/>
            <person name="Terry A.Y."/>
            <person name="Boore J.L."/>
            <person name="Simakov O."/>
            <person name="Marletaz F."/>
            <person name="Cho S.-J."/>
            <person name="Edsinger-Gonzales E."/>
            <person name="Havlak P."/>
            <person name="Kuo D.-H."/>
            <person name="Larsson T."/>
            <person name="Lv J."/>
            <person name="Arendt D."/>
            <person name="Savage R."/>
            <person name="Osoegawa K."/>
            <person name="de Jong P."/>
            <person name="Lindberg D.R."/>
            <person name="Seaver E.C."/>
            <person name="Weisblat D.A."/>
            <person name="Putnam N.H."/>
            <person name="Grigoriev I.V."/>
            <person name="Rokhsar D.S."/>
        </authorList>
    </citation>
    <scope>NUCLEOTIDE SEQUENCE</scope>
    <source>
        <strain evidence="16">I ESC-2004</strain>
    </source>
</reference>
<evidence type="ECO:0000256" key="9">
    <source>
        <dbReference type="ARBA" id="ARBA00023054"/>
    </source>
</evidence>
<dbReference type="InterPro" id="IPR013761">
    <property type="entry name" value="SAM/pointed_sf"/>
</dbReference>
<keyword evidence="2" id="KW-0813">Transport</keyword>
<dbReference type="FunFam" id="1.10.238.180:FF:000001">
    <property type="entry name" value="Stromal interaction molecule 1"/>
    <property type="match status" value="1"/>
</dbReference>
<evidence type="ECO:0000256" key="5">
    <source>
        <dbReference type="ARBA" id="ARBA00022723"/>
    </source>
</evidence>
<comment type="subcellular location">
    <subcellularLocation>
        <location evidence="1">Membrane</location>
        <topology evidence="1">Single-pass type I membrane protein</topology>
    </subcellularLocation>
</comment>
<sequence>DPLGYEAITRLHSQIDDDKNGNLDWEESDEFVREELEYEDNFERQARFHGSDDHITVDDLWHLWVKSDVYNWTVDDVLDWLVTQVELPQYADSFRINDVGGRILPRLAANGQYLTSILGIKTPVHRQKIALKSTDTVLFGPPKPGHNYVKDVALVASLLIAIGGCWLAYVQHKYSQSHLKKVMKDLDTLQRAEDALTELQSKLELAENEQRSVVEEKKSLENRLNHEVNSAKSEAERLRQTREATEEEIGRLKLAEEELVQVRMALAEAEYELERGHGGSLVELQPWLQLTHEIEMKNYEAKKEAADKQLILAKEMCEKIRRKRAAFLGSIRVAHTSSIDDTDSKIMSTKAALEEVKMDLAERSHRWQQIEKICGFNITTNPGIQYLESLLISTGHPSSESLSSSRPLTSVNHSQAHSTLIFRG</sequence>
<dbReference type="PANTHER" id="PTHR15136">
    <property type="entry name" value="STROMAL INTERACTION MOLECULE HOMOLOG"/>
    <property type="match status" value="1"/>
</dbReference>
<keyword evidence="6" id="KW-0732">Signal</keyword>
<dbReference type="Pfam" id="PF25578">
    <property type="entry name" value="EF-hand_STIM1"/>
    <property type="match status" value="1"/>
</dbReference>
<dbReference type="CDD" id="cd11722">
    <property type="entry name" value="SOAR"/>
    <property type="match status" value="1"/>
</dbReference>
<reference evidence="14 16" key="2">
    <citation type="journal article" date="2013" name="Nature">
        <title>Insights into bilaterian evolution from three spiralian genomes.</title>
        <authorList>
            <person name="Simakov O."/>
            <person name="Marletaz F."/>
            <person name="Cho S.J."/>
            <person name="Edsinger-Gonzales E."/>
            <person name="Havlak P."/>
            <person name="Hellsten U."/>
            <person name="Kuo D.H."/>
            <person name="Larsson T."/>
            <person name="Lv J."/>
            <person name="Arendt D."/>
            <person name="Savage R."/>
            <person name="Osoegawa K."/>
            <person name="de Jong P."/>
            <person name="Grimwood J."/>
            <person name="Chapman J.A."/>
            <person name="Shapiro H."/>
            <person name="Aerts A."/>
            <person name="Otillar R.P."/>
            <person name="Terry A.Y."/>
            <person name="Boore J.L."/>
            <person name="Grigoriev I.V."/>
            <person name="Lindberg D.R."/>
            <person name="Seaver E.C."/>
            <person name="Weisblat D.A."/>
            <person name="Putnam N.H."/>
            <person name="Rokhsar D.S."/>
        </authorList>
    </citation>
    <scope>NUCLEOTIDE SEQUENCE</scope>
    <source>
        <strain evidence="14 16">I ESC-2004</strain>
    </source>
</reference>
<evidence type="ECO:0000313" key="15">
    <source>
        <dbReference type="EnsemblMetazoa" id="CapteP147177"/>
    </source>
</evidence>
<dbReference type="OMA" id="FLCCVLK"/>
<keyword evidence="16" id="KW-1185">Reference proteome</keyword>
<dbReference type="Gene3D" id="1.10.238.180">
    <property type="match status" value="1"/>
</dbReference>
<evidence type="ECO:0000259" key="13">
    <source>
        <dbReference type="PROSITE" id="PS50105"/>
    </source>
</evidence>
<evidence type="ECO:0000256" key="11">
    <source>
        <dbReference type="ARBA" id="ARBA00023136"/>
    </source>
</evidence>
<keyword evidence="10" id="KW-0406">Ion transport</keyword>
<keyword evidence="9 12" id="KW-0175">Coiled coil</keyword>
<dbReference type="GO" id="GO:0005886">
    <property type="term" value="C:plasma membrane"/>
    <property type="evidence" value="ECO:0007669"/>
    <property type="project" value="TreeGrafter"/>
</dbReference>
<dbReference type="FunCoup" id="R7TJX0">
    <property type="interactions" value="1312"/>
</dbReference>
<evidence type="ECO:0000256" key="10">
    <source>
        <dbReference type="ARBA" id="ARBA00023065"/>
    </source>
</evidence>
<organism evidence="14">
    <name type="scientific">Capitella teleta</name>
    <name type="common">Polychaete worm</name>
    <dbReference type="NCBI Taxonomy" id="283909"/>
    <lineage>
        <taxon>Eukaryota</taxon>
        <taxon>Metazoa</taxon>
        <taxon>Spiralia</taxon>
        <taxon>Lophotrochozoa</taxon>
        <taxon>Annelida</taxon>
        <taxon>Polychaeta</taxon>
        <taxon>Sedentaria</taxon>
        <taxon>Scolecida</taxon>
        <taxon>Capitellidae</taxon>
        <taxon>Capitella</taxon>
    </lineage>
</organism>
<dbReference type="SUPFAM" id="SSF47769">
    <property type="entry name" value="SAM/Pointed domain"/>
    <property type="match status" value="1"/>
</dbReference>
<accession>R7TJX0</accession>
<keyword evidence="8" id="KW-1133">Transmembrane helix</keyword>
<feature type="domain" description="SAM" evidence="13">
    <location>
        <begin position="72"/>
        <end position="129"/>
    </location>
</feature>
<gene>
    <name evidence="14" type="ORF">CAPTEDRAFT_147177</name>
</gene>
<dbReference type="GO" id="GO:0005509">
    <property type="term" value="F:calcium ion binding"/>
    <property type="evidence" value="ECO:0007669"/>
    <property type="project" value="TreeGrafter"/>
</dbReference>
<dbReference type="GO" id="GO:0006874">
    <property type="term" value="P:intracellular calcium ion homeostasis"/>
    <property type="evidence" value="ECO:0007669"/>
    <property type="project" value="TreeGrafter"/>
</dbReference>
<dbReference type="STRING" id="283909.R7TJX0"/>
<dbReference type="OrthoDB" id="9986177at2759"/>
<feature type="coiled-coil region" evidence="12">
    <location>
        <begin position="179"/>
        <end position="272"/>
    </location>
</feature>
<keyword evidence="5" id="KW-0479">Metal-binding</keyword>
<dbReference type="PROSITE" id="PS50105">
    <property type="entry name" value="SAM_DOMAIN"/>
    <property type="match status" value="1"/>
</dbReference>
<dbReference type="InterPro" id="IPR001660">
    <property type="entry name" value="SAM"/>
</dbReference>
<dbReference type="Pfam" id="PF16533">
    <property type="entry name" value="SOAR"/>
    <property type="match status" value="1"/>
</dbReference>
<evidence type="ECO:0000256" key="12">
    <source>
        <dbReference type="SAM" id="Coils"/>
    </source>
</evidence>
<keyword evidence="11" id="KW-0472">Membrane</keyword>
<evidence type="ECO:0000256" key="1">
    <source>
        <dbReference type="ARBA" id="ARBA00004479"/>
    </source>
</evidence>
<dbReference type="SMART" id="SM00454">
    <property type="entry name" value="SAM"/>
    <property type="match status" value="1"/>
</dbReference>
<evidence type="ECO:0000256" key="2">
    <source>
        <dbReference type="ARBA" id="ARBA00022448"/>
    </source>
</evidence>
<protein>
    <recommendedName>
        <fullName evidence="13">SAM domain-containing protein</fullName>
    </recommendedName>
</protein>